<dbReference type="Proteomes" id="UP000468864">
    <property type="component" value="Unassembled WGS sequence"/>
</dbReference>
<reference evidence="1 2" key="1">
    <citation type="submission" date="2019-12" db="EMBL/GenBank/DDBJ databases">
        <title>Rhizobium genotypes associated with high levels of biological nitrogen fixation by grain legumes in a temperate-maritime cropping system.</title>
        <authorList>
            <person name="Maluk M."/>
            <person name="Francesc Ferrando Molina F."/>
            <person name="Lopez Del Egido L."/>
            <person name="Lafos M."/>
            <person name="Langarica-Fuentes A."/>
            <person name="Gebre Yohannes G."/>
            <person name="Young M.W."/>
            <person name="Martin P."/>
            <person name="Gantlett R."/>
            <person name="Kenicer G."/>
            <person name="Hawes C."/>
            <person name="Begg G.S."/>
            <person name="Quilliam R.S."/>
            <person name="Squire G.R."/>
            <person name="Poole P.S."/>
            <person name="Young P.W."/>
            <person name="Iannetta P.M."/>
            <person name="James E.K."/>
        </authorList>
    </citation>
    <scope>NUCLEOTIDE SEQUENCE [LARGE SCALE GENOMIC DNA]</scope>
    <source>
        <strain evidence="1 2">JHI2449</strain>
    </source>
</reference>
<organism evidence="1 2">
    <name type="scientific">Rhizobium laguerreae</name>
    <dbReference type="NCBI Taxonomy" id="1076926"/>
    <lineage>
        <taxon>Bacteria</taxon>
        <taxon>Pseudomonadati</taxon>
        <taxon>Pseudomonadota</taxon>
        <taxon>Alphaproteobacteria</taxon>
        <taxon>Hyphomicrobiales</taxon>
        <taxon>Rhizobiaceae</taxon>
        <taxon>Rhizobium/Agrobacterium group</taxon>
        <taxon>Rhizobium</taxon>
    </lineage>
</organism>
<evidence type="ECO:0000313" key="2">
    <source>
        <dbReference type="Proteomes" id="UP000468864"/>
    </source>
</evidence>
<proteinExistence type="predicted"/>
<gene>
    <name evidence="1" type="ORF">GR206_19270</name>
</gene>
<accession>A0A6N9ZIK5</accession>
<name>A0A6N9ZIK5_9HYPH</name>
<comment type="caution">
    <text evidence="1">The sequence shown here is derived from an EMBL/GenBank/DDBJ whole genome shotgun (WGS) entry which is preliminary data.</text>
</comment>
<dbReference type="AlphaFoldDB" id="A0A6N9ZIK5"/>
<dbReference type="EMBL" id="WUEP01000014">
    <property type="protein sequence ID" value="NEH93136.1"/>
    <property type="molecule type" value="Genomic_DNA"/>
</dbReference>
<protein>
    <submittedName>
        <fullName evidence="1">Uncharacterized protein</fullName>
    </submittedName>
</protein>
<sequence length="152" mass="16252">MSERWLGVQVSGAGVILVDAEVPADGPITIVLDDSLKLASGDRAKAFCTMYSRLHDYAKEKGIKRAFIKDSAVSKGGMGKPHLAAAELRGVAIAALGAACDVSIVSKASVSRNFGDRKMDEYVKDESFWQENTNGKMRSGSREAAMLVLASR</sequence>
<evidence type="ECO:0000313" key="1">
    <source>
        <dbReference type="EMBL" id="NEH93136.1"/>
    </source>
</evidence>